<evidence type="ECO:0000256" key="4">
    <source>
        <dbReference type="ARBA" id="ARBA00022989"/>
    </source>
</evidence>
<dbReference type="Pfam" id="PF07690">
    <property type="entry name" value="MFS_1"/>
    <property type="match status" value="1"/>
</dbReference>
<dbReference type="PANTHER" id="PTHR23501">
    <property type="entry name" value="MAJOR FACILITATOR SUPERFAMILY"/>
    <property type="match status" value="1"/>
</dbReference>
<evidence type="ECO:0000313" key="10">
    <source>
        <dbReference type="Proteomes" id="UP000799770"/>
    </source>
</evidence>
<feature type="transmembrane region" description="Helical" evidence="7">
    <location>
        <begin position="159"/>
        <end position="178"/>
    </location>
</feature>
<dbReference type="OrthoDB" id="10021397at2759"/>
<evidence type="ECO:0000256" key="2">
    <source>
        <dbReference type="ARBA" id="ARBA00022448"/>
    </source>
</evidence>
<dbReference type="Gene3D" id="1.20.1250.20">
    <property type="entry name" value="MFS general substrate transporter like domains"/>
    <property type="match status" value="1"/>
</dbReference>
<comment type="subcellular location">
    <subcellularLocation>
        <location evidence="1">Membrane</location>
        <topology evidence="1">Multi-pass membrane protein</topology>
    </subcellularLocation>
</comment>
<dbReference type="AlphaFoldDB" id="A0A6A5ZSN8"/>
<feature type="transmembrane region" description="Helical" evidence="7">
    <location>
        <begin position="529"/>
        <end position="549"/>
    </location>
</feature>
<feature type="transmembrane region" description="Helical" evidence="7">
    <location>
        <begin position="257"/>
        <end position="279"/>
    </location>
</feature>
<dbReference type="InterPro" id="IPR036259">
    <property type="entry name" value="MFS_trans_sf"/>
</dbReference>
<accession>A0A6A5ZSN8</accession>
<protein>
    <submittedName>
        <fullName evidence="9">Major facilitator superfamily domain-containing protein</fullName>
    </submittedName>
</protein>
<feature type="transmembrane region" description="Helical" evidence="7">
    <location>
        <begin position="101"/>
        <end position="121"/>
    </location>
</feature>
<sequence length="571" mass="61932">MSGPSLSFGRETSERHELGTGKDHSVSLTGNGDTSREKHDLNDKQEQDVIIEPDYATGLRLFLIMITINMSGLLTALEIGIIATAIPAITDKFRALDDVGWYGSATFLAVAATSALWGKLFKYLNFKFVYLASIGVFLIGSIVAATAPTSVAVIVGRAIQGLGISGTLNGSIIVINYVSHPRRHPMLIGIWTCVFMISTVLGPIIGGALTSGVSWRWCFYINLPLGGPIVILLLLFLKVPRHIKPTPATWKEITLQLDLPGLSLIVASLVCFILALQWGGQSKTWGNGSVIATLVLWIVLSIMFVIVERLQGERAMIPWRLMKPRATWANVIWSFLGNAALYQIMFYLPIYFQSVKGKSAIMSGVLTLPFLAFFGVGSMLSGTLVGKTRHLQPYQLTCALLMTSGMALTYELDIESSKAWYIGAEVLLGFGVGFGNQIPIMAVQGLSKAEDVPVSTGIMFMTQSGSAAYFVVIAQSIFANRMLETLRTTAPNLNPYQVLGTGATDIIKVYSGVDLDRVLGAYMTGIKDVFTCALAASVLAVLLAFVIPLQRLPEHKESEEKVEEVSAEYGL</sequence>
<feature type="transmembrane region" description="Helical" evidence="7">
    <location>
        <begin position="458"/>
        <end position="478"/>
    </location>
</feature>
<evidence type="ECO:0000313" key="9">
    <source>
        <dbReference type="EMBL" id="KAF2122085.1"/>
    </source>
</evidence>
<evidence type="ECO:0000259" key="8">
    <source>
        <dbReference type="PROSITE" id="PS50850"/>
    </source>
</evidence>
<keyword evidence="3 7" id="KW-0812">Transmembrane</keyword>
<feature type="domain" description="Major facilitator superfamily (MFS) profile" evidence="8">
    <location>
        <begin position="64"/>
        <end position="552"/>
    </location>
</feature>
<feature type="transmembrane region" description="Helical" evidence="7">
    <location>
        <begin position="360"/>
        <end position="385"/>
    </location>
</feature>
<dbReference type="Gene3D" id="1.20.1720.10">
    <property type="entry name" value="Multidrug resistance protein D"/>
    <property type="match status" value="1"/>
</dbReference>
<dbReference type="GO" id="GO:0005886">
    <property type="term" value="C:plasma membrane"/>
    <property type="evidence" value="ECO:0007669"/>
    <property type="project" value="TreeGrafter"/>
</dbReference>
<feature type="compositionally biased region" description="Basic and acidic residues" evidence="6">
    <location>
        <begin position="11"/>
        <end position="25"/>
    </location>
</feature>
<dbReference type="PROSITE" id="PS50850">
    <property type="entry name" value="MFS"/>
    <property type="match status" value="1"/>
</dbReference>
<reference evidence="9" key="1">
    <citation type="journal article" date="2020" name="Stud. Mycol.">
        <title>101 Dothideomycetes genomes: a test case for predicting lifestyles and emergence of pathogens.</title>
        <authorList>
            <person name="Haridas S."/>
            <person name="Albert R."/>
            <person name="Binder M."/>
            <person name="Bloem J."/>
            <person name="Labutti K."/>
            <person name="Salamov A."/>
            <person name="Andreopoulos B."/>
            <person name="Baker S."/>
            <person name="Barry K."/>
            <person name="Bills G."/>
            <person name="Bluhm B."/>
            <person name="Cannon C."/>
            <person name="Castanera R."/>
            <person name="Culley D."/>
            <person name="Daum C."/>
            <person name="Ezra D."/>
            <person name="Gonzalez J."/>
            <person name="Henrissat B."/>
            <person name="Kuo A."/>
            <person name="Liang C."/>
            <person name="Lipzen A."/>
            <person name="Lutzoni F."/>
            <person name="Magnuson J."/>
            <person name="Mondo S."/>
            <person name="Nolan M."/>
            <person name="Ohm R."/>
            <person name="Pangilinan J."/>
            <person name="Park H.-J."/>
            <person name="Ramirez L."/>
            <person name="Alfaro M."/>
            <person name="Sun H."/>
            <person name="Tritt A."/>
            <person name="Yoshinaga Y."/>
            <person name="Zwiers L.-H."/>
            <person name="Turgeon B."/>
            <person name="Goodwin S."/>
            <person name="Spatafora J."/>
            <person name="Crous P."/>
            <person name="Grigoriev I."/>
        </authorList>
    </citation>
    <scope>NUCLEOTIDE SEQUENCE</scope>
    <source>
        <strain evidence="9">CBS 627.86</strain>
    </source>
</reference>
<evidence type="ECO:0000256" key="3">
    <source>
        <dbReference type="ARBA" id="ARBA00022692"/>
    </source>
</evidence>
<keyword evidence="5 7" id="KW-0472">Membrane</keyword>
<dbReference type="InterPro" id="IPR011701">
    <property type="entry name" value="MFS"/>
</dbReference>
<organism evidence="9 10">
    <name type="scientific">Lophiotrema nucula</name>
    <dbReference type="NCBI Taxonomy" id="690887"/>
    <lineage>
        <taxon>Eukaryota</taxon>
        <taxon>Fungi</taxon>
        <taxon>Dikarya</taxon>
        <taxon>Ascomycota</taxon>
        <taxon>Pezizomycotina</taxon>
        <taxon>Dothideomycetes</taxon>
        <taxon>Pleosporomycetidae</taxon>
        <taxon>Pleosporales</taxon>
        <taxon>Lophiotremataceae</taxon>
        <taxon>Lophiotrema</taxon>
    </lineage>
</organism>
<proteinExistence type="predicted"/>
<keyword evidence="4 7" id="KW-1133">Transmembrane helix</keyword>
<feature type="transmembrane region" description="Helical" evidence="7">
    <location>
        <begin position="419"/>
        <end position="438"/>
    </location>
</feature>
<dbReference type="GO" id="GO:0022857">
    <property type="term" value="F:transmembrane transporter activity"/>
    <property type="evidence" value="ECO:0007669"/>
    <property type="project" value="InterPro"/>
</dbReference>
<dbReference type="InterPro" id="IPR020846">
    <property type="entry name" value="MFS_dom"/>
</dbReference>
<gene>
    <name evidence="9" type="ORF">BDV96DRAFT_609132</name>
</gene>
<dbReference type="CDD" id="cd17502">
    <property type="entry name" value="MFS_Azr1_MDR_like"/>
    <property type="match status" value="1"/>
</dbReference>
<dbReference type="PROSITE" id="PS00626">
    <property type="entry name" value="RCC1_2"/>
    <property type="match status" value="1"/>
</dbReference>
<feature type="transmembrane region" description="Helical" evidence="7">
    <location>
        <begin position="328"/>
        <end position="348"/>
    </location>
</feature>
<dbReference type="Proteomes" id="UP000799770">
    <property type="component" value="Unassembled WGS sequence"/>
</dbReference>
<dbReference type="EMBL" id="ML977311">
    <property type="protein sequence ID" value="KAF2122085.1"/>
    <property type="molecule type" value="Genomic_DNA"/>
</dbReference>
<keyword evidence="10" id="KW-1185">Reference proteome</keyword>
<feature type="transmembrane region" description="Helical" evidence="7">
    <location>
        <begin position="285"/>
        <end position="307"/>
    </location>
</feature>
<dbReference type="InterPro" id="IPR000408">
    <property type="entry name" value="Reg_chr_condens"/>
</dbReference>
<feature type="transmembrane region" description="Helical" evidence="7">
    <location>
        <begin position="190"/>
        <end position="213"/>
    </location>
</feature>
<feature type="transmembrane region" description="Helical" evidence="7">
    <location>
        <begin position="61"/>
        <end position="89"/>
    </location>
</feature>
<feature type="region of interest" description="Disordered" evidence="6">
    <location>
        <begin position="1"/>
        <end position="42"/>
    </location>
</feature>
<evidence type="ECO:0000256" key="6">
    <source>
        <dbReference type="SAM" id="MobiDB-lite"/>
    </source>
</evidence>
<feature type="transmembrane region" description="Helical" evidence="7">
    <location>
        <begin position="219"/>
        <end position="237"/>
    </location>
</feature>
<evidence type="ECO:0000256" key="7">
    <source>
        <dbReference type="SAM" id="Phobius"/>
    </source>
</evidence>
<feature type="transmembrane region" description="Helical" evidence="7">
    <location>
        <begin position="128"/>
        <end position="147"/>
    </location>
</feature>
<evidence type="ECO:0000256" key="1">
    <source>
        <dbReference type="ARBA" id="ARBA00004141"/>
    </source>
</evidence>
<evidence type="ECO:0000256" key="5">
    <source>
        <dbReference type="ARBA" id="ARBA00023136"/>
    </source>
</evidence>
<keyword evidence="2" id="KW-0813">Transport</keyword>
<dbReference type="PANTHER" id="PTHR23501:SF177">
    <property type="entry name" value="MAJOR FACILITATOR SUPERFAMILY (MFS) PROFILE DOMAIN-CONTAINING PROTEIN-RELATED"/>
    <property type="match status" value="1"/>
</dbReference>
<name>A0A6A5ZSN8_9PLEO</name>
<dbReference type="SUPFAM" id="SSF103473">
    <property type="entry name" value="MFS general substrate transporter"/>
    <property type="match status" value="1"/>
</dbReference>